<evidence type="ECO:0000313" key="1">
    <source>
        <dbReference type="EMBL" id="XCH22243.1"/>
    </source>
</evidence>
<proteinExistence type="predicted"/>
<dbReference type="EMBL" id="CP159289">
    <property type="protein sequence ID" value="XCH22243.1"/>
    <property type="molecule type" value="Genomic_DNA"/>
</dbReference>
<dbReference type="AlphaFoldDB" id="A0AAU8FD94"/>
<reference evidence="1" key="1">
    <citation type="submission" date="2024-06" db="EMBL/GenBank/DDBJ databases">
        <title>Sequencing and assembly of the genome of Dyadobacter sp. strain 676, a symbiont of Cyamopsis tetragonoloba.</title>
        <authorList>
            <person name="Guro P."/>
            <person name="Sazanova A."/>
            <person name="Kuznetsova I."/>
            <person name="Belimov A."/>
            <person name="Safronova V."/>
        </authorList>
    </citation>
    <scope>NUCLEOTIDE SEQUENCE</scope>
    <source>
        <strain evidence="1">676</strain>
    </source>
</reference>
<name>A0AAU8FD94_9BACT</name>
<sequence length="79" mass="8850">MAGYRETKESPYRYATGYIEIDRPVHMIGLNAGLGAQYDIGKRWAARLAAKFTGGIYTKISHTRLSSKIKNETTKPNNT</sequence>
<accession>A0AAU8FD94</accession>
<gene>
    <name evidence="1" type="ORF">ABV298_18025</name>
</gene>
<protein>
    <submittedName>
        <fullName evidence="1">Uncharacterized protein</fullName>
    </submittedName>
</protein>
<dbReference type="RefSeq" id="WP_353717575.1">
    <property type="nucleotide sequence ID" value="NZ_CP159289.1"/>
</dbReference>
<organism evidence="1">
    <name type="scientific">Dyadobacter sp. 676</name>
    <dbReference type="NCBI Taxonomy" id="3088362"/>
    <lineage>
        <taxon>Bacteria</taxon>
        <taxon>Pseudomonadati</taxon>
        <taxon>Bacteroidota</taxon>
        <taxon>Cytophagia</taxon>
        <taxon>Cytophagales</taxon>
        <taxon>Spirosomataceae</taxon>
        <taxon>Dyadobacter</taxon>
    </lineage>
</organism>